<dbReference type="GO" id="GO:0030154">
    <property type="term" value="P:cell differentiation"/>
    <property type="evidence" value="ECO:0007669"/>
    <property type="project" value="TreeGrafter"/>
</dbReference>
<evidence type="ECO:0000256" key="2">
    <source>
        <dbReference type="ARBA" id="ARBA00022771"/>
    </source>
</evidence>
<dbReference type="InterPro" id="IPR050234">
    <property type="entry name" value="Nuclear_hormone_rcpt_NR1"/>
</dbReference>
<dbReference type="PANTHER" id="PTHR24082">
    <property type="entry name" value="NUCLEAR HORMONE RECEPTOR"/>
    <property type="match status" value="1"/>
</dbReference>
<evidence type="ECO:0000256" key="1">
    <source>
        <dbReference type="ARBA" id="ARBA00022723"/>
    </source>
</evidence>
<evidence type="ECO:0000313" key="14">
    <source>
        <dbReference type="RefSeq" id="XP_003748267.1"/>
    </source>
</evidence>
<comment type="similarity">
    <text evidence="9">Belongs to the nuclear hormone receptor family.</text>
</comment>
<dbReference type="InterPro" id="IPR000536">
    <property type="entry name" value="Nucl_hrmn_rcpt_lig-bd"/>
</dbReference>
<dbReference type="SMART" id="SM00430">
    <property type="entry name" value="HOLI"/>
    <property type="match status" value="1"/>
</dbReference>
<name>A0AAJ6QYS3_9ACAR</name>
<dbReference type="PANTHER" id="PTHR24082:SF482">
    <property type="entry name" value="NUCLEAR RECEPTOR"/>
    <property type="match status" value="1"/>
</dbReference>
<dbReference type="SUPFAM" id="SSF57716">
    <property type="entry name" value="Glucocorticoid receptor-like (DNA-binding domain)"/>
    <property type="match status" value="1"/>
</dbReference>
<comment type="subcellular location">
    <subcellularLocation>
        <location evidence="9">Nucleus</location>
    </subcellularLocation>
</comment>
<dbReference type="InterPro" id="IPR013088">
    <property type="entry name" value="Znf_NHR/GATA"/>
</dbReference>
<dbReference type="SMART" id="SM00399">
    <property type="entry name" value="ZnF_C4"/>
    <property type="match status" value="1"/>
</dbReference>
<gene>
    <name evidence="14" type="primary">LOC100904682</name>
</gene>
<evidence type="ECO:0000313" key="13">
    <source>
        <dbReference type="Proteomes" id="UP000694867"/>
    </source>
</evidence>
<keyword evidence="1 9" id="KW-0479">Metal-binding</keyword>
<dbReference type="InterPro" id="IPR035500">
    <property type="entry name" value="NHR-like_dom_sf"/>
</dbReference>
<dbReference type="GO" id="GO:0004879">
    <property type="term" value="F:nuclear receptor activity"/>
    <property type="evidence" value="ECO:0007669"/>
    <property type="project" value="TreeGrafter"/>
</dbReference>
<keyword evidence="4 9" id="KW-0805">Transcription regulation</keyword>
<evidence type="ECO:0000256" key="3">
    <source>
        <dbReference type="ARBA" id="ARBA00022833"/>
    </source>
</evidence>
<evidence type="ECO:0000256" key="7">
    <source>
        <dbReference type="ARBA" id="ARBA00023170"/>
    </source>
</evidence>
<dbReference type="GO" id="GO:0008270">
    <property type="term" value="F:zinc ion binding"/>
    <property type="evidence" value="ECO:0007669"/>
    <property type="project" value="UniProtKB-KW"/>
</dbReference>
<keyword evidence="13" id="KW-1185">Reference proteome</keyword>
<evidence type="ECO:0000256" key="8">
    <source>
        <dbReference type="ARBA" id="ARBA00023242"/>
    </source>
</evidence>
<dbReference type="GeneID" id="100904682"/>
<keyword evidence="2 9" id="KW-0863">Zinc-finger</keyword>
<keyword evidence="7 9" id="KW-0675">Receptor</keyword>
<keyword evidence="8 9" id="KW-0539">Nucleus</keyword>
<evidence type="ECO:0000256" key="6">
    <source>
        <dbReference type="ARBA" id="ARBA00023163"/>
    </source>
</evidence>
<dbReference type="KEGG" id="goe:100904682"/>
<dbReference type="Proteomes" id="UP000694867">
    <property type="component" value="Unplaced"/>
</dbReference>
<feature type="region of interest" description="Disordered" evidence="10">
    <location>
        <begin position="150"/>
        <end position="179"/>
    </location>
</feature>
<dbReference type="Pfam" id="PF00105">
    <property type="entry name" value="zf-C4"/>
    <property type="match status" value="1"/>
</dbReference>
<proteinExistence type="inferred from homology"/>
<dbReference type="PROSITE" id="PS51843">
    <property type="entry name" value="NR_LBD"/>
    <property type="match status" value="1"/>
</dbReference>
<feature type="domain" description="Nuclear receptor" evidence="11">
    <location>
        <begin position="26"/>
        <end position="103"/>
    </location>
</feature>
<keyword evidence="6 9" id="KW-0804">Transcription</keyword>
<reference evidence="14" key="1">
    <citation type="submission" date="2025-08" db="UniProtKB">
        <authorList>
            <consortium name="RefSeq"/>
        </authorList>
    </citation>
    <scope>IDENTIFICATION</scope>
</reference>
<dbReference type="InterPro" id="IPR001628">
    <property type="entry name" value="Znf_hrmn_rcpt"/>
</dbReference>
<keyword evidence="5 9" id="KW-0238">DNA-binding</keyword>
<dbReference type="CDD" id="cd07156">
    <property type="entry name" value="NR_DBD_VDR_like"/>
    <property type="match status" value="1"/>
</dbReference>
<keyword evidence="3 9" id="KW-0862">Zinc</keyword>
<dbReference type="SUPFAM" id="SSF48508">
    <property type="entry name" value="Nuclear receptor ligand-binding domain"/>
    <property type="match status" value="1"/>
</dbReference>
<feature type="domain" description="NR LBD" evidence="12">
    <location>
        <begin position="189"/>
        <end position="423"/>
    </location>
</feature>
<dbReference type="GO" id="GO:0005634">
    <property type="term" value="C:nucleus"/>
    <property type="evidence" value="ECO:0007669"/>
    <property type="project" value="UniProtKB-SubCell"/>
</dbReference>
<protein>
    <submittedName>
        <fullName evidence="14">Vitamin D3 receptor</fullName>
    </submittedName>
</protein>
<evidence type="ECO:0000259" key="12">
    <source>
        <dbReference type="PROSITE" id="PS51843"/>
    </source>
</evidence>
<accession>A0AAJ6QYS3</accession>
<dbReference type="AlphaFoldDB" id="A0AAJ6QYS3"/>
<dbReference type="PROSITE" id="PS51030">
    <property type="entry name" value="NUCLEAR_REC_DBD_2"/>
    <property type="match status" value="1"/>
</dbReference>
<evidence type="ECO:0000256" key="10">
    <source>
        <dbReference type="SAM" id="MobiDB-lite"/>
    </source>
</evidence>
<evidence type="ECO:0000256" key="4">
    <source>
        <dbReference type="ARBA" id="ARBA00023015"/>
    </source>
</evidence>
<dbReference type="PRINTS" id="PR00047">
    <property type="entry name" value="STROIDFINGER"/>
</dbReference>
<evidence type="ECO:0000259" key="11">
    <source>
        <dbReference type="PROSITE" id="PS51030"/>
    </source>
</evidence>
<dbReference type="GO" id="GO:0000978">
    <property type="term" value="F:RNA polymerase II cis-regulatory region sequence-specific DNA binding"/>
    <property type="evidence" value="ECO:0007669"/>
    <property type="project" value="TreeGrafter"/>
</dbReference>
<dbReference type="PROSITE" id="PS00031">
    <property type="entry name" value="NUCLEAR_REC_DBD_1"/>
    <property type="match status" value="1"/>
</dbReference>
<evidence type="ECO:0000256" key="5">
    <source>
        <dbReference type="ARBA" id="ARBA00023125"/>
    </source>
</evidence>
<organism evidence="13 14">
    <name type="scientific">Galendromus occidentalis</name>
    <name type="common">western predatory mite</name>
    <dbReference type="NCBI Taxonomy" id="34638"/>
    <lineage>
        <taxon>Eukaryota</taxon>
        <taxon>Metazoa</taxon>
        <taxon>Ecdysozoa</taxon>
        <taxon>Arthropoda</taxon>
        <taxon>Chelicerata</taxon>
        <taxon>Arachnida</taxon>
        <taxon>Acari</taxon>
        <taxon>Parasitiformes</taxon>
        <taxon>Mesostigmata</taxon>
        <taxon>Gamasina</taxon>
        <taxon>Phytoseioidea</taxon>
        <taxon>Phytoseiidae</taxon>
        <taxon>Typhlodrominae</taxon>
        <taxon>Galendromus</taxon>
    </lineage>
</organism>
<dbReference type="RefSeq" id="XP_003748267.1">
    <property type="nucleotide sequence ID" value="XM_003748219.1"/>
</dbReference>
<dbReference type="GO" id="GO:0045944">
    <property type="term" value="P:positive regulation of transcription by RNA polymerase II"/>
    <property type="evidence" value="ECO:0007669"/>
    <property type="project" value="TreeGrafter"/>
</dbReference>
<dbReference type="Pfam" id="PF00104">
    <property type="entry name" value="Hormone_recep"/>
    <property type="match status" value="1"/>
</dbReference>
<dbReference type="Gene3D" id="3.30.50.10">
    <property type="entry name" value="Erythroid Transcription Factor GATA-1, subunit A"/>
    <property type="match status" value="1"/>
</dbReference>
<dbReference type="GO" id="GO:0000122">
    <property type="term" value="P:negative regulation of transcription by RNA polymerase II"/>
    <property type="evidence" value="ECO:0007669"/>
    <property type="project" value="TreeGrafter"/>
</dbReference>
<sequence>MSVEYSWSSTEAARGLSSDNNEQKPAKVCGVCGDRAKSYHFGGISCDSCKAFFRRSVQNEAYKNFQCPYEGRCEITITSRKCCQFCRFRKCNDIGMEKGWVMTEEERTQLLKSRLERKQRLLVAKSTPGFRTLETPTTTVSSITSTIATPAPKEQCATSSTTTSTSEPSTTTTIESTSPLNTFSDLSPEDVALIEELVNTYQHCSHPLEAFQSRRMVTRSYVLHLFFSAIKQFSYFSQKLSSFRAIPIMADKETLLRSSVLEMLFLRSAYAYDDRLKGWVLSHDQPRDVDEALVYLEDVREFVDDDLLIEKHKRFVKTMRQAVPERDNIIYTILMAISLHCGDRKGLLDTGHIALVQERYLMLLKTYLHFRYPDASKALYARILLKLPDLREVAECHQEFDMKLSDEETKEIRDRLAQQDLLETTFLPRWKFHENVFASRSHDNQ</sequence>
<dbReference type="Gene3D" id="1.10.565.10">
    <property type="entry name" value="Retinoid X Receptor"/>
    <property type="match status" value="1"/>
</dbReference>
<evidence type="ECO:0000256" key="9">
    <source>
        <dbReference type="RuleBase" id="RU004334"/>
    </source>
</evidence>